<keyword evidence="9 11" id="KW-0067">ATP-binding</keyword>
<evidence type="ECO:0000259" key="18">
    <source>
        <dbReference type="Pfam" id="PF14732"/>
    </source>
</evidence>
<feature type="domain" description="Ubiquitin/SUMO-activating enzyme ubiquitin-like" evidence="18">
    <location>
        <begin position="439"/>
        <end position="519"/>
    </location>
</feature>
<gene>
    <name evidence="19" type="primary">uba2</name>
    <name evidence="19" type="ORF">CM83_59591</name>
</gene>
<evidence type="ECO:0000256" key="14">
    <source>
        <dbReference type="PIRSR" id="PIRSR039133-3"/>
    </source>
</evidence>
<comment type="similarity">
    <text evidence="3 11">Belongs to the ubiquitin-activating E1 family.</text>
</comment>
<dbReference type="EMBL" id="GBRD01010297">
    <property type="protein sequence ID" value="JAG55527.1"/>
    <property type="molecule type" value="Transcribed_RNA"/>
</dbReference>
<dbReference type="InterPro" id="IPR023318">
    <property type="entry name" value="Ub_act_enz_dom_a_sf"/>
</dbReference>
<comment type="subunit">
    <text evidence="11">Heterodimer.</text>
</comment>
<keyword evidence="8 11" id="KW-0862">Zinc</keyword>
<dbReference type="InterPro" id="IPR000594">
    <property type="entry name" value="ThiF_NAD_FAD-bd"/>
</dbReference>
<evidence type="ECO:0000256" key="9">
    <source>
        <dbReference type="ARBA" id="ARBA00022840"/>
    </source>
</evidence>
<dbReference type="PIRSF" id="PIRSF039133">
    <property type="entry name" value="SUMO_E1B"/>
    <property type="match status" value="1"/>
</dbReference>
<dbReference type="InterPro" id="IPR019572">
    <property type="entry name" value="UBA_E1_SCCH"/>
</dbReference>
<reference evidence="19" key="1">
    <citation type="journal article" date="2014" name="PLoS ONE">
        <title>Transcriptome-Based Identification of ABC Transporters in the Western Tarnished Plant Bug Lygus hesperus.</title>
        <authorList>
            <person name="Hull J.J."/>
            <person name="Chaney K."/>
            <person name="Geib S.M."/>
            <person name="Fabrick J.A."/>
            <person name="Brent C.S."/>
            <person name="Walsh D."/>
            <person name="Lavine L.C."/>
        </authorList>
    </citation>
    <scope>NUCLEOTIDE SEQUENCE</scope>
</reference>
<evidence type="ECO:0000256" key="12">
    <source>
        <dbReference type="PIRSR" id="PIRSR039133-1"/>
    </source>
</evidence>
<feature type="region of interest" description="Disordered" evidence="15">
    <location>
        <begin position="538"/>
        <end position="611"/>
    </location>
</feature>
<evidence type="ECO:0000256" key="3">
    <source>
        <dbReference type="ARBA" id="ARBA00005673"/>
    </source>
</evidence>
<dbReference type="InterPro" id="IPR045886">
    <property type="entry name" value="ThiF/MoeB/HesA"/>
</dbReference>
<dbReference type="GO" id="GO:0005524">
    <property type="term" value="F:ATP binding"/>
    <property type="evidence" value="ECO:0007669"/>
    <property type="project" value="UniProtKB-UniRule"/>
</dbReference>
<evidence type="ECO:0000259" key="16">
    <source>
        <dbReference type="Pfam" id="PF00899"/>
    </source>
</evidence>
<evidence type="ECO:0000256" key="13">
    <source>
        <dbReference type="PIRSR" id="PIRSR039133-2"/>
    </source>
</evidence>
<feature type="active site" description="Glycyl thioester intermediate" evidence="12">
    <location>
        <position position="172"/>
    </location>
</feature>
<evidence type="ECO:0000256" key="4">
    <source>
        <dbReference type="ARBA" id="ARBA00022679"/>
    </source>
</evidence>
<evidence type="ECO:0000313" key="20">
    <source>
        <dbReference type="EMBL" id="JAG55527.1"/>
    </source>
</evidence>
<feature type="region of interest" description="Disordered" evidence="15">
    <location>
        <begin position="213"/>
        <end position="235"/>
    </location>
</feature>
<dbReference type="SUPFAM" id="SSF69572">
    <property type="entry name" value="Activating enzymes of the ubiquitin-like proteins"/>
    <property type="match status" value="1"/>
</dbReference>
<evidence type="ECO:0000256" key="7">
    <source>
        <dbReference type="ARBA" id="ARBA00022786"/>
    </source>
</evidence>
<dbReference type="GO" id="GO:0046872">
    <property type="term" value="F:metal ion binding"/>
    <property type="evidence" value="ECO:0007669"/>
    <property type="project" value="UniProtKB-KW"/>
</dbReference>
<evidence type="ECO:0000313" key="19">
    <source>
        <dbReference type="EMBL" id="JAG18109.1"/>
    </source>
</evidence>
<feature type="binding site" evidence="14">
    <location>
        <position position="428"/>
    </location>
    <ligand>
        <name>Zn(2+)</name>
        <dbReference type="ChEBI" id="CHEBI:29105"/>
    </ligand>
</feature>
<dbReference type="Gene3D" id="1.10.10.520">
    <property type="entry name" value="Ubiquitin activating enzymes (Uba3). Chain: B, domain 2"/>
    <property type="match status" value="1"/>
</dbReference>
<evidence type="ECO:0000256" key="5">
    <source>
        <dbReference type="ARBA" id="ARBA00022723"/>
    </source>
</evidence>
<comment type="pathway">
    <text evidence="2 11">Protein modification; protein sumoylation.</text>
</comment>
<evidence type="ECO:0000256" key="2">
    <source>
        <dbReference type="ARBA" id="ARBA00004718"/>
    </source>
</evidence>
<reference evidence="20" key="3">
    <citation type="submission" date="2014-09" db="EMBL/GenBank/DDBJ databases">
        <authorList>
            <person name="Magalhaes I.L.F."/>
            <person name="Oliveira U."/>
            <person name="Santos F.R."/>
            <person name="Vidigal T.H.D.A."/>
            <person name="Brescovit A.D."/>
            <person name="Santos A.J."/>
        </authorList>
    </citation>
    <scope>NUCLEOTIDE SEQUENCE</scope>
</reference>
<feature type="binding site" evidence="13">
    <location>
        <begin position="116"/>
        <end position="121"/>
    </location>
    <ligand>
        <name>ATP</name>
        <dbReference type="ChEBI" id="CHEBI:30616"/>
    </ligand>
</feature>
<feature type="compositionally biased region" description="Basic and acidic residues" evidence="15">
    <location>
        <begin position="213"/>
        <end position="233"/>
    </location>
</feature>
<feature type="binding site" evidence="14">
    <location>
        <position position="431"/>
    </location>
    <ligand>
        <name>Zn(2+)</name>
        <dbReference type="ChEBI" id="CHEBI:29105"/>
    </ligand>
</feature>
<dbReference type="Pfam" id="PF14732">
    <property type="entry name" value="UAE_UbL"/>
    <property type="match status" value="1"/>
</dbReference>
<feature type="binding site" evidence="13">
    <location>
        <begin position="23"/>
        <end position="28"/>
    </location>
    <ligand>
        <name>ATP</name>
        <dbReference type="ChEBI" id="CHEBI:30616"/>
    </ligand>
</feature>
<keyword evidence="6 11" id="KW-0547">Nucleotide-binding</keyword>
<dbReference type="GO" id="GO:0005737">
    <property type="term" value="C:cytoplasm"/>
    <property type="evidence" value="ECO:0007669"/>
    <property type="project" value="TreeGrafter"/>
</dbReference>
<feature type="domain" description="THIF-type NAD/FAD binding fold" evidence="16">
    <location>
        <begin position="2"/>
        <end position="401"/>
    </location>
</feature>
<dbReference type="Pfam" id="PF00899">
    <property type="entry name" value="ThiF"/>
    <property type="match status" value="1"/>
</dbReference>
<dbReference type="InterPro" id="IPR028077">
    <property type="entry name" value="UAE_UbL_dom"/>
</dbReference>
<feature type="binding site" evidence="14">
    <location>
        <position position="157"/>
    </location>
    <ligand>
        <name>Zn(2+)</name>
        <dbReference type="ChEBI" id="CHEBI:29105"/>
    </ligand>
</feature>
<feature type="domain" description="Ubiquitin-activating enzyme SCCH" evidence="17">
    <location>
        <begin position="306"/>
        <end position="363"/>
    </location>
</feature>
<dbReference type="Gene3D" id="3.10.290.20">
    <property type="entry name" value="Ubiquitin-like 2 activating enzyme e1b. Chain: B, domain 3"/>
    <property type="match status" value="1"/>
</dbReference>
<feature type="compositionally biased region" description="Acidic residues" evidence="15">
    <location>
        <begin position="565"/>
        <end position="579"/>
    </location>
</feature>
<keyword evidence="10" id="KW-0539">Nucleus</keyword>
<comment type="subcellular location">
    <subcellularLocation>
        <location evidence="1">Nucleus</location>
    </subcellularLocation>
</comment>
<reference evidence="19" key="2">
    <citation type="submission" date="2014-07" db="EMBL/GenBank/DDBJ databases">
        <authorList>
            <person name="Hull J."/>
        </authorList>
    </citation>
    <scope>NUCLEOTIDE SEQUENCE</scope>
</reference>
<keyword evidence="5 11" id="KW-0479">Metal-binding</keyword>
<dbReference type="Gene3D" id="3.50.50.80">
    <property type="entry name" value="Ubiquitin-activating enzyme E1, inactive adenylation domain, subdomain 1"/>
    <property type="match status" value="1"/>
</dbReference>
<proteinExistence type="inferred from homology"/>
<evidence type="ECO:0000256" key="15">
    <source>
        <dbReference type="SAM" id="MobiDB-lite"/>
    </source>
</evidence>
<evidence type="ECO:0000256" key="11">
    <source>
        <dbReference type="PIRNR" id="PIRNR039133"/>
    </source>
</evidence>
<evidence type="ECO:0000256" key="1">
    <source>
        <dbReference type="ARBA" id="ARBA00004123"/>
    </source>
</evidence>
<feature type="binding site" evidence="13">
    <location>
        <position position="71"/>
    </location>
    <ligand>
        <name>ATP</name>
        <dbReference type="ChEBI" id="CHEBI:30616"/>
    </ligand>
</feature>
<keyword evidence="4" id="KW-0808">Transferase</keyword>
<sequence length="611" mass="67561">MALTSISEELRSKVASSKILVVGAGGIGCELLKNLVLTGFGDIEVIDLDTIDVSNLNRQFLFQRKHVGRPKAEVAKESCLKFNPNARITAHCANVMSKEYSMSYFEKFNVVLNALDNRAARAHVNRMCLSANVPLIESGTSGYAGQVELIYKKLTPCYECVGPQEQKTYPACTIRTTPTEHIHCTIWAKYLFNQLFGENPDNTDEEVFDIRTDATKDTGDAPGDKEEIPKTSPREWAQQTGYDAEKLFNKLFNDDILYNLSMSDLWQKRKPPVPLPWDKAVDDSPAGDSSGGMNDQKIWSIAECKQQFADALKALKEASEELGEGENLVWDKDDEPAMNLVAAAANIRAHVYGIPMKSKFEIKAMAGNIIPAIATSNAVVAGLIVLFALKVLDSKMEECKTVYLRNCVGSRRAFIAPETGFPPRNPKCFVCSSQQISLVTDMKKLTLKDLEKLVLRGKLSMIEPEVMMDEKVLISSEEGETDHLADKTLSEVGVLSGGQLKVEDFVQNYEIKMIVVDKQLKEDEGRFIITGDLDTMKSSTKEIEAEKPTPETNGASSGPSTSQPESDDDDVIMCIEDEPSTSGLSKRKPIEESSIPVKKRRTEGDDCIIIN</sequence>
<dbReference type="PANTHER" id="PTHR10953:SF5">
    <property type="entry name" value="SUMO-ACTIVATING ENZYME SUBUNIT 2"/>
    <property type="match status" value="1"/>
</dbReference>
<dbReference type="FunFam" id="3.50.50.80:FF:000002">
    <property type="entry name" value="SUMO-activating enzyme subunit 2"/>
    <property type="match status" value="1"/>
</dbReference>
<keyword evidence="7 11" id="KW-0833">Ubl conjugation pathway</keyword>
<feature type="binding site" evidence="13">
    <location>
        <position position="47"/>
    </location>
    <ligand>
        <name>ATP</name>
        <dbReference type="ChEBI" id="CHEBI:30616"/>
    </ligand>
</feature>
<dbReference type="Pfam" id="PF10585">
    <property type="entry name" value="UBA_E1_SCCH"/>
    <property type="match status" value="1"/>
</dbReference>
<feature type="compositionally biased region" description="Basic and acidic residues" evidence="15">
    <location>
        <begin position="539"/>
        <end position="549"/>
    </location>
</feature>
<dbReference type="GO" id="GO:0019948">
    <property type="term" value="F:SUMO activating enzyme activity"/>
    <property type="evidence" value="ECO:0007669"/>
    <property type="project" value="UniProtKB-UniRule"/>
</dbReference>
<dbReference type="FunFam" id="3.40.50.720:FF:000618">
    <property type="entry name" value="SUMO-activating enzyme subunit 2"/>
    <property type="match status" value="1"/>
</dbReference>
<evidence type="ECO:0000256" key="10">
    <source>
        <dbReference type="ARBA" id="ARBA00023242"/>
    </source>
</evidence>
<accession>A0A0A9XDS9</accession>
<dbReference type="InterPro" id="IPR030661">
    <property type="entry name" value="Uba2"/>
</dbReference>
<dbReference type="InterPro" id="IPR042449">
    <property type="entry name" value="Ub-E1_IAD_1"/>
</dbReference>
<feature type="compositionally biased region" description="Polar residues" evidence="15">
    <location>
        <begin position="550"/>
        <end position="564"/>
    </location>
</feature>
<feature type="binding site" evidence="14">
    <location>
        <position position="160"/>
    </location>
    <ligand>
        <name>Zn(2+)</name>
        <dbReference type="ChEBI" id="CHEBI:29105"/>
    </ligand>
</feature>
<name>A0A0A9XDS9_LYGHE</name>
<dbReference type="AlphaFoldDB" id="A0A0A9XDS9"/>
<evidence type="ECO:0000256" key="6">
    <source>
        <dbReference type="ARBA" id="ARBA00022741"/>
    </source>
</evidence>
<dbReference type="GO" id="GO:0016740">
    <property type="term" value="F:transferase activity"/>
    <property type="evidence" value="ECO:0007669"/>
    <property type="project" value="UniProtKB-KW"/>
</dbReference>
<dbReference type="UniPathway" id="UPA00886"/>
<organism evidence="19">
    <name type="scientific">Lygus hesperus</name>
    <name type="common">Western plant bug</name>
    <dbReference type="NCBI Taxonomy" id="30085"/>
    <lineage>
        <taxon>Eukaryota</taxon>
        <taxon>Metazoa</taxon>
        <taxon>Ecdysozoa</taxon>
        <taxon>Arthropoda</taxon>
        <taxon>Hexapoda</taxon>
        <taxon>Insecta</taxon>
        <taxon>Pterygota</taxon>
        <taxon>Neoptera</taxon>
        <taxon>Paraneoptera</taxon>
        <taxon>Hemiptera</taxon>
        <taxon>Heteroptera</taxon>
        <taxon>Panheteroptera</taxon>
        <taxon>Cimicomorpha</taxon>
        <taxon>Miridae</taxon>
        <taxon>Mirini</taxon>
        <taxon>Lygus</taxon>
    </lineage>
</organism>
<dbReference type="InterPro" id="IPR035985">
    <property type="entry name" value="Ubiquitin-activating_enz"/>
</dbReference>
<dbReference type="EMBL" id="GBHO01025495">
    <property type="protein sequence ID" value="JAG18109.1"/>
    <property type="molecule type" value="Transcribed_RNA"/>
</dbReference>
<evidence type="ECO:0000256" key="8">
    <source>
        <dbReference type="ARBA" id="ARBA00022833"/>
    </source>
</evidence>
<dbReference type="PANTHER" id="PTHR10953">
    <property type="entry name" value="UBIQUITIN-ACTIVATING ENZYME E1"/>
    <property type="match status" value="1"/>
</dbReference>
<feature type="binding site" evidence="13">
    <location>
        <begin position="55"/>
        <end position="58"/>
    </location>
    <ligand>
        <name>ATP</name>
        <dbReference type="ChEBI" id="CHEBI:30616"/>
    </ligand>
</feature>
<dbReference type="GO" id="GO:0031510">
    <property type="term" value="C:SUMO activating enzyme complex"/>
    <property type="evidence" value="ECO:0007669"/>
    <property type="project" value="UniProtKB-UniRule"/>
</dbReference>
<evidence type="ECO:0000259" key="17">
    <source>
        <dbReference type="Pfam" id="PF10585"/>
    </source>
</evidence>
<protein>
    <recommendedName>
        <fullName evidence="11">SUMO-activating enzyme subunit</fullName>
    </recommendedName>
</protein>
<dbReference type="GO" id="GO:0016925">
    <property type="term" value="P:protein sumoylation"/>
    <property type="evidence" value="ECO:0007669"/>
    <property type="project" value="UniProtKB-UniRule"/>
</dbReference>